<feature type="chain" id="PRO_5016315321" description="Parallel beta helix pectate lyase-like protein" evidence="2">
    <location>
        <begin position="27"/>
        <end position="323"/>
    </location>
</feature>
<gene>
    <name evidence="3" type="ORF">DFR52_101148</name>
</gene>
<dbReference type="RefSeq" id="WP_110030030.1">
    <property type="nucleotide sequence ID" value="NZ_QGTR01000001.1"/>
</dbReference>
<protein>
    <recommendedName>
        <fullName evidence="5">Parallel beta helix pectate lyase-like protein</fullName>
    </recommendedName>
</protein>
<feature type="compositionally biased region" description="Polar residues" evidence="1">
    <location>
        <begin position="279"/>
        <end position="304"/>
    </location>
</feature>
<evidence type="ECO:0000313" key="4">
    <source>
        <dbReference type="Proteomes" id="UP000246352"/>
    </source>
</evidence>
<evidence type="ECO:0000256" key="1">
    <source>
        <dbReference type="SAM" id="MobiDB-lite"/>
    </source>
</evidence>
<keyword evidence="2" id="KW-0732">Signal</keyword>
<dbReference type="InterPro" id="IPR006626">
    <property type="entry name" value="PbH1"/>
</dbReference>
<comment type="caution">
    <text evidence="3">The sequence shown here is derived from an EMBL/GenBank/DDBJ whole genome shotgun (WGS) entry which is preliminary data.</text>
</comment>
<evidence type="ECO:0008006" key="5">
    <source>
        <dbReference type="Google" id="ProtNLM"/>
    </source>
</evidence>
<keyword evidence="4" id="KW-1185">Reference proteome</keyword>
<feature type="signal peptide" evidence="2">
    <location>
        <begin position="1"/>
        <end position="26"/>
    </location>
</feature>
<reference evidence="3 4" key="1">
    <citation type="submission" date="2018-05" db="EMBL/GenBank/DDBJ databases">
        <title>Genomic Encyclopedia of Type Strains, Phase IV (KMG-IV): sequencing the most valuable type-strain genomes for metagenomic binning, comparative biology and taxonomic classification.</title>
        <authorList>
            <person name="Goeker M."/>
        </authorList>
    </citation>
    <scope>NUCLEOTIDE SEQUENCE [LARGE SCALE GENOMIC DNA]</scope>
    <source>
        <strain evidence="3 4">DSM 16791</strain>
    </source>
</reference>
<dbReference type="EMBL" id="QGTR01000001">
    <property type="protein sequence ID" value="PWW03467.1"/>
    <property type="molecule type" value="Genomic_DNA"/>
</dbReference>
<name>A0A317PR98_9HYPH</name>
<dbReference type="Proteomes" id="UP000246352">
    <property type="component" value="Unassembled WGS sequence"/>
</dbReference>
<dbReference type="InterPro" id="IPR011050">
    <property type="entry name" value="Pectin_lyase_fold/virulence"/>
</dbReference>
<proteinExistence type="predicted"/>
<feature type="region of interest" description="Disordered" evidence="1">
    <location>
        <begin position="279"/>
        <end position="323"/>
    </location>
</feature>
<sequence length="323" mass="32043">MRILTFIGALLLLAVAIPAAPTSASAQALRTWVSGVGDDANPCSRTAPCKTFAGAISKTAAAGQISVLDPGGFGAVTITKAITIDGTGSQAGVLASGTNGIIVNAGVNDVVVLRGLDIEGALTGLNGIRFIAGASLHVQNSFISGFRGAAPNGMGIEFAPANTASLFVDNTIVSNNGSTASAAGTGIRIRPTGSASARVVIDHSQVNDNITGLRVVTSDTTGTVNVAVHDTSLSGNRDVGLLVVAASSAANVMIDNVTIEGNASVAGIRADGTAGTVRMSNSNVTGNSTGMQTVNSGKIQSYGNNHVDGNGTDGAPTSTIPQK</sequence>
<evidence type="ECO:0000256" key="2">
    <source>
        <dbReference type="SAM" id="SignalP"/>
    </source>
</evidence>
<evidence type="ECO:0000313" key="3">
    <source>
        <dbReference type="EMBL" id="PWW03467.1"/>
    </source>
</evidence>
<dbReference type="OrthoDB" id="5498325at2"/>
<dbReference type="SUPFAM" id="SSF51126">
    <property type="entry name" value="Pectin lyase-like"/>
    <property type="match status" value="1"/>
</dbReference>
<dbReference type="SMART" id="SM00710">
    <property type="entry name" value="PbH1"/>
    <property type="match status" value="5"/>
</dbReference>
<organism evidence="3 4">
    <name type="scientific">Hoeflea marina</name>
    <dbReference type="NCBI Taxonomy" id="274592"/>
    <lineage>
        <taxon>Bacteria</taxon>
        <taxon>Pseudomonadati</taxon>
        <taxon>Pseudomonadota</taxon>
        <taxon>Alphaproteobacteria</taxon>
        <taxon>Hyphomicrobiales</taxon>
        <taxon>Rhizobiaceae</taxon>
        <taxon>Hoeflea</taxon>
    </lineage>
</organism>
<accession>A0A317PR98</accession>
<dbReference type="AlphaFoldDB" id="A0A317PR98"/>